<feature type="compositionally biased region" description="Polar residues" evidence="1">
    <location>
        <begin position="18"/>
        <end position="30"/>
    </location>
</feature>
<accession>A0A4Q4T6J9</accession>
<dbReference type="AlphaFoldDB" id="A0A4Q4T6J9"/>
<evidence type="ECO:0000313" key="3">
    <source>
        <dbReference type="Proteomes" id="UP000293360"/>
    </source>
</evidence>
<reference evidence="2 3" key="1">
    <citation type="submission" date="2018-06" db="EMBL/GenBank/DDBJ databases">
        <title>Complete Genomes of Monosporascus.</title>
        <authorList>
            <person name="Robinson A.J."/>
            <person name="Natvig D.O."/>
        </authorList>
    </citation>
    <scope>NUCLEOTIDE SEQUENCE [LARGE SCALE GENOMIC DNA]</scope>
    <source>
        <strain evidence="2 3">CBS 110550</strain>
    </source>
</reference>
<feature type="region of interest" description="Disordered" evidence="1">
    <location>
        <begin position="65"/>
        <end position="88"/>
    </location>
</feature>
<feature type="region of interest" description="Disordered" evidence="1">
    <location>
        <begin position="1"/>
        <end position="31"/>
    </location>
</feature>
<keyword evidence="3" id="KW-1185">Reference proteome</keyword>
<evidence type="ECO:0000313" key="2">
    <source>
        <dbReference type="EMBL" id="RYP01928.1"/>
    </source>
</evidence>
<gene>
    <name evidence="2" type="ORF">DL764_006023</name>
</gene>
<evidence type="ECO:0000256" key="1">
    <source>
        <dbReference type="SAM" id="MobiDB-lite"/>
    </source>
</evidence>
<comment type="caution">
    <text evidence="2">The sequence shown here is derived from an EMBL/GenBank/DDBJ whole genome shotgun (WGS) entry which is preliminary data.</text>
</comment>
<dbReference type="STRING" id="155417.A0A4Q4T6J9"/>
<proteinExistence type="predicted"/>
<dbReference type="Proteomes" id="UP000293360">
    <property type="component" value="Unassembled WGS sequence"/>
</dbReference>
<organism evidence="2 3">
    <name type="scientific">Monosporascus ibericus</name>
    <dbReference type="NCBI Taxonomy" id="155417"/>
    <lineage>
        <taxon>Eukaryota</taxon>
        <taxon>Fungi</taxon>
        <taxon>Dikarya</taxon>
        <taxon>Ascomycota</taxon>
        <taxon>Pezizomycotina</taxon>
        <taxon>Sordariomycetes</taxon>
        <taxon>Xylariomycetidae</taxon>
        <taxon>Xylariales</taxon>
        <taxon>Xylariales incertae sedis</taxon>
        <taxon>Monosporascus</taxon>
    </lineage>
</organism>
<feature type="compositionally biased region" description="Polar residues" evidence="1">
    <location>
        <begin position="71"/>
        <end position="84"/>
    </location>
</feature>
<sequence>MAIPDESFGPDDFDTIADRQSPQAPGSTVGPSAGVLSFDLAAVPDAVSAESPMSSNTSAASVFDLPKGLSATPSPDSQSPSAKSPQMPMVNFLSDDLYYQGVEQDPVFSLGDLQDYIFPSALLPAPSDGGQVQASAVSFLASDVGNPERQQPSILSPNPISLQYNNDILSMIEKYLGE</sequence>
<name>A0A4Q4T6J9_9PEZI</name>
<dbReference type="OrthoDB" id="4742325at2759"/>
<protein>
    <submittedName>
        <fullName evidence="2">Uncharacterized protein</fullName>
    </submittedName>
</protein>
<dbReference type="EMBL" id="QJNU01000337">
    <property type="protein sequence ID" value="RYP01928.1"/>
    <property type="molecule type" value="Genomic_DNA"/>
</dbReference>